<reference evidence="2 3" key="1">
    <citation type="journal article" date="2024" name="G3 (Bethesda)">
        <title>Genome assembly of Hibiscus sabdariffa L. provides insights into metabolisms of medicinal natural products.</title>
        <authorList>
            <person name="Kim T."/>
        </authorList>
    </citation>
    <scope>NUCLEOTIDE SEQUENCE [LARGE SCALE GENOMIC DNA]</scope>
    <source>
        <strain evidence="2">TK-2024</strain>
        <tissue evidence="2">Old leaves</tissue>
    </source>
</reference>
<comment type="caution">
    <text evidence="2">The sequence shown here is derived from an EMBL/GenBank/DDBJ whole genome shotgun (WGS) entry which is preliminary data.</text>
</comment>
<feature type="region of interest" description="Disordered" evidence="1">
    <location>
        <begin position="73"/>
        <end position="102"/>
    </location>
</feature>
<proteinExistence type="predicted"/>
<protein>
    <recommendedName>
        <fullName evidence="4">Retrovirus-related Pol polyprotein from transposon TNT 1-94</fullName>
    </recommendedName>
</protein>
<dbReference type="EMBL" id="JBBPBN010000075">
    <property type="protein sequence ID" value="KAK8984727.1"/>
    <property type="molecule type" value="Genomic_DNA"/>
</dbReference>
<gene>
    <name evidence="2" type="ORF">V6N11_020043</name>
</gene>
<organism evidence="2 3">
    <name type="scientific">Hibiscus sabdariffa</name>
    <name type="common">roselle</name>
    <dbReference type="NCBI Taxonomy" id="183260"/>
    <lineage>
        <taxon>Eukaryota</taxon>
        <taxon>Viridiplantae</taxon>
        <taxon>Streptophyta</taxon>
        <taxon>Embryophyta</taxon>
        <taxon>Tracheophyta</taxon>
        <taxon>Spermatophyta</taxon>
        <taxon>Magnoliopsida</taxon>
        <taxon>eudicotyledons</taxon>
        <taxon>Gunneridae</taxon>
        <taxon>Pentapetalae</taxon>
        <taxon>rosids</taxon>
        <taxon>malvids</taxon>
        <taxon>Malvales</taxon>
        <taxon>Malvaceae</taxon>
        <taxon>Malvoideae</taxon>
        <taxon>Hibiscus</taxon>
    </lineage>
</organism>
<keyword evidence="3" id="KW-1185">Reference proteome</keyword>
<evidence type="ECO:0008006" key="4">
    <source>
        <dbReference type="Google" id="ProtNLM"/>
    </source>
</evidence>
<sequence length="233" mass="26364">MGNVTLASNNGTKLILKDVRHAPYIRLNLISARRLDDEGKQRRVSFSSCPPHRKSELLELVHSDVCGPIKNIDDIDKTEKDDSLGSGNLTDVNSVPLYPSPNPIQDDVHSDVNDDQQDIGDFDAPIDDVVTDQQQAPIAPPIVPLQKSSRNRRSSIRYSSDDYVLLTNEGEPECYEEAMESECKDQWVEAMKDELQSLHDSYTFELVKLPIAKRALKNRWVYRLKQEEKSSSP</sequence>
<dbReference type="Proteomes" id="UP001396334">
    <property type="component" value="Unassembled WGS sequence"/>
</dbReference>
<evidence type="ECO:0000256" key="1">
    <source>
        <dbReference type="SAM" id="MobiDB-lite"/>
    </source>
</evidence>
<accession>A0ABR2P8H0</accession>
<feature type="compositionally biased region" description="Basic and acidic residues" evidence="1">
    <location>
        <begin position="73"/>
        <end position="83"/>
    </location>
</feature>
<evidence type="ECO:0000313" key="3">
    <source>
        <dbReference type="Proteomes" id="UP001396334"/>
    </source>
</evidence>
<evidence type="ECO:0000313" key="2">
    <source>
        <dbReference type="EMBL" id="KAK8984727.1"/>
    </source>
</evidence>
<name>A0ABR2P8H0_9ROSI</name>